<feature type="non-terminal residue" evidence="2">
    <location>
        <position position="151"/>
    </location>
</feature>
<protein>
    <submittedName>
        <fullName evidence="2">3969_t:CDS:1</fullName>
    </submittedName>
</protein>
<name>A0A9N9H422_FUNMO</name>
<keyword evidence="3" id="KW-1185">Reference proteome</keyword>
<dbReference type="AlphaFoldDB" id="A0A9N9H422"/>
<organism evidence="2 3">
    <name type="scientific">Funneliformis mosseae</name>
    <name type="common">Endomycorrhizal fungus</name>
    <name type="synonym">Glomus mosseae</name>
    <dbReference type="NCBI Taxonomy" id="27381"/>
    <lineage>
        <taxon>Eukaryota</taxon>
        <taxon>Fungi</taxon>
        <taxon>Fungi incertae sedis</taxon>
        <taxon>Mucoromycota</taxon>
        <taxon>Glomeromycotina</taxon>
        <taxon>Glomeromycetes</taxon>
        <taxon>Glomerales</taxon>
        <taxon>Glomeraceae</taxon>
        <taxon>Funneliformis</taxon>
    </lineage>
</organism>
<feature type="coiled-coil region" evidence="1">
    <location>
        <begin position="46"/>
        <end position="83"/>
    </location>
</feature>
<evidence type="ECO:0000313" key="2">
    <source>
        <dbReference type="EMBL" id="CAG8655164.1"/>
    </source>
</evidence>
<keyword evidence="1" id="KW-0175">Coiled coil</keyword>
<sequence length="151" mass="17946">MNKKNSRGRQLSNARKIRAEKLNDASRLQKLTTITTSLESMSFENLQKLQIELDNFNNESDSNEQHFSDVEKLRELIENIKKLHVNQVKAAYYLFQNMKYTKEKNQGDIFSIYVQKKAIEFLKSELYKNTETKDYLQKKVKKLEKFQDKSL</sequence>
<accession>A0A9N9H422</accession>
<reference evidence="2" key="1">
    <citation type="submission" date="2021-06" db="EMBL/GenBank/DDBJ databases">
        <authorList>
            <person name="Kallberg Y."/>
            <person name="Tangrot J."/>
            <person name="Rosling A."/>
        </authorList>
    </citation>
    <scope>NUCLEOTIDE SEQUENCE</scope>
    <source>
        <strain evidence="2">87-6 pot B 2015</strain>
    </source>
</reference>
<gene>
    <name evidence="2" type="ORF">FMOSSE_LOCUS11665</name>
</gene>
<evidence type="ECO:0000256" key="1">
    <source>
        <dbReference type="SAM" id="Coils"/>
    </source>
</evidence>
<comment type="caution">
    <text evidence="2">The sequence shown here is derived from an EMBL/GenBank/DDBJ whole genome shotgun (WGS) entry which is preliminary data.</text>
</comment>
<dbReference type="EMBL" id="CAJVPP010004772">
    <property type="protein sequence ID" value="CAG8655164.1"/>
    <property type="molecule type" value="Genomic_DNA"/>
</dbReference>
<proteinExistence type="predicted"/>
<evidence type="ECO:0000313" key="3">
    <source>
        <dbReference type="Proteomes" id="UP000789375"/>
    </source>
</evidence>
<dbReference type="Proteomes" id="UP000789375">
    <property type="component" value="Unassembled WGS sequence"/>
</dbReference>